<dbReference type="RefSeq" id="WP_354417019.1">
    <property type="nucleotide sequence ID" value="NZ_JBEPLM010000012.1"/>
</dbReference>
<reference evidence="1 2" key="1">
    <citation type="submission" date="2024-06" db="EMBL/GenBank/DDBJ databases">
        <title>Genomic Encyclopedia of Type Strains, Phase IV (KMG-IV): sequencing the most valuable type-strain genomes for metagenomic binning, comparative biology and taxonomic classification.</title>
        <authorList>
            <person name="Goeker M."/>
        </authorList>
    </citation>
    <scope>NUCLEOTIDE SEQUENCE [LARGE SCALE GENOMIC DNA]</scope>
    <source>
        <strain evidence="1 2">DSM 29846</strain>
    </source>
</reference>
<keyword evidence="2" id="KW-1185">Reference proteome</keyword>
<sequence>MPKRSITEIMEAMEGFLDDFDQIAREAHSRYRAYSPADLLELDVRAQAACTYAHMVAAADRRFDGRPRVRPLEIRGLKVWLLDEPNVVIRLKKMDENGASRRYPTKQAKAFDAGKELPNLPMPPVRLTIGYHLDRTGTQFVRSQVAHPEGRSIAWCAAIVAQEDREADKPIWIDVTRQSRFAA</sequence>
<gene>
    <name evidence="1" type="ORF">ABID26_005380</name>
</gene>
<dbReference type="EMBL" id="JBEPLM010000012">
    <property type="protein sequence ID" value="MET3595965.1"/>
    <property type="molecule type" value="Genomic_DNA"/>
</dbReference>
<comment type="caution">
    <text evidence="1">The sequence shown here is derived from an EMBL/GenBank/DDBJ whole genome shotgun (WGS) entry which is preliminary data.</text>
</comment>
<evidence type="ECO:0000313" key="2">
    <source>
        <dbReference type="Proteomes" id="UP001549036"/>
    </source>
</evidence>
<protein>
    <submittedName>
        <fullName evidence="1">Uncharacterized protein</fullName>
    </submittedName>
</protein>
<accession>A0ABV2HZ94</accession>
<name>A0ABV2HZ94_9HYPH</name>
<organism evidence="1 2">
    <name type="scientific">Mesorhizobium shonense</name>
    <dbReference type="NCBI Taxonomy" id="1209948"/>
    <lineage>
        <taxon>Bacteria</taxon>
        <taxon>Pseudomonadati</taxon>
        <taxon>Pseudomonadota</taxon>
        <taxon>Alphaproteobacteria</taxon>
        <taxon>Hyphomicrobiales</taxon>
        <taxon>Phyllobacteriaceae</taxon>
        <taxon>Mesorhizobium</taxon>
    </lineage>
</organism>
<evidence type="ECO:0000313" key="1">
    <source>
        <dbReference type="EMBL" id="MET3595965.1"/>
    </source>
</evidence>
<dbReference type="Proteomes" id="UP001549036">
    <property type="component" value="Unassembled WGS sequence"/>
</dbReference>
<proteinExistence type="predicted"/>